<dbReference type="CDD" id="cd00037">
    <property type="entry name" value="CLECT"/>
    <property type="match status" value="2"/>
</dbReference>
<comment type="caution">
    <text evidence="4">The sequence shown here is derived from an EMBL/GenBank/DDBJ whole genome shotgun (WGS) entry which is preliminary data.</text>
</comment>
<keyword evidence="5" id="KW-1185">Reference proteome</keyword>
<dbReference type="PANTHER" id="PTHR22803">
    <property type="entry name" value="MANNOSE, PHOSPHOLIPASE, LECTIN RECEPTOR RELATED"/>
    <property type="match status" value="1"/>
</dbReference>
<evidence type="ECO:0000313" key="4">
    <source>
        <dbReference type="EMBL" id="GFS26337.1"/>
    </source>
</evidence>
<proteinExistence type="predicted"/>
<reference evidence="4 5" key="1">
    <citation type="journal article" date="2021" name="Elife">
        <title>Chloroplast acquisition without the gene transfer in kleptoplastic sea slugs, Plakobranchus ocellatus.</title>
        <authorList>
            <person name="Maeda T."/>
            <person name="Takahashi S."/>
            <person name="Yoshida T."/>
            <person name="Shimamura S."/>
            <person name="Takaki Y."/>
            <person name="Nagai Y."/>
            <person name="Toyoda A."/>
            <person name="Suzuki Y."/>
            <person name="Arimoto A."/>
            <person name="Ishii H."/>
            <person name="Satoh N."/>
            <person name="Nishiyama T."/>
            <person name="Hasebe M."/>
            <person name="Maruyama T."/>
            <person name="Minagawa J."/>
            <person name="Obokata J."/>
            <person name="Shigenobu S."/>
        </authorList>
    </citation>
    <scope>NUCLEOTIDE SEQUENCE [LARGE SCALE GENOMIC DNA]</scope>
</reference>
<dbReference type="InterPro" id="IPR018378">
    <property type="entry name" value="C-type_lectin_CS"/>
</dbReference>
<dbReference type="InterPro" id="IPR001304">
    <property type="entry name" value="C-type_lectin-like"/>
</dbReference>
<evidence type="ECO:0000259" key="3">
    <source>
        <dbReference type="PROSITE" id="PS50041"/>
    </source>
</evidence>
<keyword evidence="1" id="KW-1015">Disulfide bond</keyword>
<keyword evidence="4" id="KW-0675">Receptor</keyword>
<dbReference type="EMBL" id="BMAT01003468">
    <property type="protein sequence ID" value="GFS26337.1"/>
    <property type="molecule type" value="Genomic_DNA"/>
</dbReference>
<dbReference type="SMART" id="SM00034">
    <property type="entry name" value="CLECT"/>
    <property type="match status" value="2"/>
</dbReference>
<evidence type="ECO:0000256" key="1">
    <source>
        <dbReference type="ARBA" id="ARBA00023157"/>
    </source>
</evidence>
<dbReference type="InterPro" id="IPR050111">
    <property type="entry name" value="C-type_lectin/snaclec_domain"/>
</dbReference>
<dbReference type="PROSITE" id="PS50041">
    <property type="entry name" value="C_TYPE_LECTIN_2"/>
    <property type="match status" value="2"/>
</dbReference>
<dbReference type="Pfam" id="PF00059">
    <property type="entry name" value="Lectin_C"/>
    <property type="match status" value="2"/>
</dbReference>
<dbReference type="Proteomes" id="UP000762676">
    <property type="component" value="Unassembled WGS sequence"/>
</dbReference>
<evidence type="ECO:0000256" key="2">
    <source>
        <dbReference type="SAM" id="Phobius"/>
    </source>
</evidence>
<name>A0AAV4JZI6_9GAST</name>
<gene>
    <name evidence="4" type="ORF">ElyMa_001715000</name>
</gene>
<feature type="transmembrane region" description="Helical" evidence="2">
    <location>
        <begin position="333"/>
        <end position="355"/>
    </location>
</feature>
<dbReference type="InterPro" id="IPR016187">
    <property type="entry name" value="CTDL_fold"/>
</dbReference>
<dbReference type="AlphaFoldDB" id="A0AAV4JZI6"/>
<dbReference type="InterPro" id="IPR016186">
    <property type="entry name" value="C-type_lectin-like/link_sf"/>
</dbReference>
<feature type="domain" description="C-type lectin" evidence="3">
    <location>
        <begin position="48"/>
        <end position="166"/>
    </location>
</feature>
<organism evidence="4 5">
    <name type="scientific">Elysia marginata</name>
    <dbReference type="NCBI Taxonomy" id="1093978"/>
    <lineage>
        <taxon>Eukaryota</taxon>
        <taxon>Metazoa</taxon>
        <taxon>Spiralia</taxon>
        <taxon>Lophotrochozoa</taxon>
        <taxon>Mollusca</taxon>
        <taxon>Gastropoda</taxon>
        <taxon>Heterobranchia</taxon>
        <taxon>Euthyneura</taxon>
        <taxon>Panpulmonata</taxon>
        <taxon>Sacoglossa</taxon>
        <taxon>Placobranchoidea</taxon>
        <taxon>Plakobranchidae</taxon>
        <taxon>Elysia</taxon>
    </lineage>
</organism>
<evidence type="ECO:0000313" key="5">
    <source>
        <dbReference type="Proteomes" id="UP000762676"/>
    </source>
</evidence>
<protein>
    <submittedName>
        <fullName evidence="4">C-type mannose receptor 2</fullName>
    </submittedName>
</protein>
<dbReference type="PROSITE" id="PS00615">
    <property type="entry name" value="C_TYPE_LECTIN_1"/>
    <property type="match status" value="1"/>
</dbReference>
<keyword evidence="2" id="KW-0812">Transmembrane</keyword>
<keyword evidence="2" id="KW-1133">Transmembrane helix</keyword>
<feature type="domain" description="C-type lectin" evidence="3">
    <location>
        <begin position="189"/>
        <end position="311"/>
    </location>
</feature>
<dbReference type="Gene3D" id="3.10.100.10">
    <property type="entry name" value="Mannose-Binding Protein A, subunit A"/>
    <property type="match status" value="2"/>
</dbReference>
<keyword evidence="2" id="KW-0472">Membrane</keyword>
<dbReference type="SUPFAM" id="SSF56436">
    <property type="entry name" value="C-type lectin-like"/>
    <property type="match status" value="2"/>
</dbReference>
<accession>A0AAV4JZI6</accession>
<sequence>MDDFVAAMVLANGGGQQLHDRSEENKFFWLDEAEEWLQSPQAGVMVKFFSDLKTWPDARLVCQTEGGDLVKILDSDMNSFVAGVIQSRGGGRHWIGLNDANEENKFVWLDADAEANYTNWAPHQPNNYRNNRTAAGSEGQHCVEIGTFAPQWQDDVCSKLAKFVCGRTAKKSAKPTSIKCPDGWSASPVSGTCLKAFRGEKSWSGARAICQARGGDLVKVIDMDMNTLLEGLISNDNNKQFWIGLHDNDGDGEFKWLDEKVKAHYTNWANNQPSNVYKKAKIKPPTCVALGRLRPKWHLELCTDRASFFCELKARTLASAAHTGSSGGGHSSVIAGVILCVCVVAAGAAAAVVVYRRRRSRKSLLSSDNSTVSFTNLVDESVYDDENTSRI</sequence>